<dbReference type="Proteomes" id="UP000008634">
    <property type="component" value="Chromosome"/>
</dbReference>
<organism evidence="1 2">
    <name type="scientific">Cellulophaga algicola (strain DSM 14237 / IC166 / ACAM 630)</name>
    <dbReference type="NCBI Taxonomy" id="688270"/>
    <lineage>
        <taxon>Bacteria</taxon>
        <taxon>Pseudomonadati</taxon>
        <taxon>Bacteroidota</taxon>
        <taxon>Flavobacteriia</taxon>
        <taxon>Flavobacteriales</taxon>
        <taxon>Flavobacteriaceae</taxon>
        <taxon>Cellulophaga</taxon>
    </lineage>
</organism>
<dbReference type="Gene3D" id="3.30.530.20">
    <property type="match status" value="1"/>
</dbReference>
<evidence type="ECO:0000313" key="1">
    <source>
        <dbReference type="EMBL" id="ADV49619.1"/>
    </source>
</evidence>
<accession>E6X7D7</accession>
<dbReference type="SUPFAM" id="SSF55961">
    <property type="entry name" value="Bet v1-like"/>
    <property type="match status" value="1"/>
</dbReference>
<protein>
    <recommendedName>
        <fullName evidence="3">Orotate phosphoribosyltransferase</fullName>
    </recommendedName>
</protein>
<dbReference type="EMBL" id="CP002453">
    <property type="protein sequence ID" value="ADV49619.1"/>
    <property type="molecule type" value="Genomic_DNA"/>
</dbReference>
<name>E6X7D7_CELAD</name>
<dbReference type="eggNOG" id="COG3427">
    <property type="taxonomic scope" value="Bacteria"/>
</dbReference>
<sequence length="144" mass="16274">MSGRKIHQNGNNNIMHLETPKKTIQKSSQEVYDFLIDIKNFEQLMPENISKFELINEERFLFALKGMPEIVLQRKETIPTSKVVLGAASEKLPFTLTANIVALGANETEVILSFEGKFNAMMAMMIKNPITNFIGTLSDNLQKI</sequence>
<keyword evidence="2" id="KW-1185">Reference proteome</keyword>
<reference evidence="1 2" key="1">
    <citation type="journal article" date="2010" name="Stand. Genomic Sci.">
        <title>Complete genome sequence of Cellulophaga algicola type strain (IC166).</title>
        <authorList>
            <person name="Abt B."/>
            <person name="Lu M."/>
            <person name="Misra M."/>
            <person name="Han C."/>
            <person name="Nolan M."/>
            <person name="Lucas S."/>
            <person name="Hammon N."/>
            <person name="Deshpande S."/>
            <person name="Cheng J.F."/>
            <person name="Tapia R."/>
            <person name="Goodwin L."/>
            <person name="Pitluck S."/>
            <person name="Liolios K."/>
            <person name="Pagani I."/>
            <person name="Ivanova N."/>
            <person name="Mavromatis K."/>
            <person name="Ovchinikova G."/>
            <person name="Pati A."/>
            <person name="Chen A."/>
            <person name="Palaniappan K."/>
            <person name="Land M."/>
            <person name="Hauser L."/>
            <person name="Chang Y.J."/>
            <person name="Jeffries C.D."/>
            <person name="Detter J.C."/>
            <person name="Brambilla E."/>
            <person name="Rohde M."/>
            <person name="Tindall B.J."/>
            <person name="Goker M."/>
            <person name="Woyke T."/>
            <person name="Bristow J."/>
            <person name="Eisen J.A."/>
            <person name="Markowitz V."/>
            <person name="Hugenholtz P."/>
            <person name="Kyrpides N.C."/>
            <person name="Klenk H.P."/>
            <person name="Lapidus A."/>
        </authorList>
    </citation>
    <scope>NUCLEOTIDE SEQUENCE [LARGE SCALE GENOMIC DNA]</scope>
    <source>
        <strain evidence="2">DSM 14237 / IC166 / ACAM 630</strain>
    </source>
</reference>
<evidence type="ECO:0008006" key="3">
    <source>
        <dbReference type="Google" id="ProtNLM"/>
    </source>
</evidence>
<dbReference type="AlphaFoldDB" id="E6X7D7"/>
<dbReference type="InterPro" id="IPR023393">
    <property type="entry name" value="START-like_dom_sf"/>
</dbReference>
<dbReference type="STRING" id="688270.Celal_2328"/>
<dbReference type="HOGENOM" id="CLU_158631_0_0_10"/>
<proteinExistence type="predicted"/>
<evidence type="ECO:0000313" key="2">
    <source>
        <dbReference type="Proteomes" id="UP000008634"/>
    </source>
</evidence>
<dbReference type="KEGG" id="cao:Celal_2328"/>
<gene>
    <name evidence="1" type="ordered locus">Celal_2328</name>
</gene>